<proteinExistence type="predicted"/>
<name>A0A382WGD2_9ZZZZ</name>
<organism evidence="1">
    <name type="scientific">marine metagenome</name>
    <dbReference type="NCBI Taxonomy" id="408172"/>
    <lineage>
        <taxon>unclassified sequences</taxon>
        <taxon>metagenomes</taxon>
        <taxon>ecological metagenomes</taxon>
    </lineage>
</organism>
<dbReference type="EMBL" id="UINC01159212">
    <property type="protein sequence ID" value="SVD57178.1"/>
    <property type="molecule type" value="Genomic_DNA"/>
</dbReference>
<feature type="non-terminal residue" evidence="1">
    <location>
        <position position="1"/>
    </location>
</feature>
<accession>A0A382WGD2</accession>
<sequence length="41" mass="4482">VRLQLGYYVGITLGYRRSPKPVCCGQTGDINVVFNHDGDAV</sequence>
<evidence type="ECO:0000313" key="1">
    <source>
        <dbReference type="EMBL" id="SVD57178.1"/>
    </source>
</evidence>
<gene>
    <name evidence="1" type="ORF">METZ01_LOCUS410032</name>
</gene>
<dbReference type="AlphaFoldDB" id="A0A382WGD2"/>
<protein>
    <submittedName>
        <fullName evidence="1">Uncharacterized protein</fullName>
    </submittedName>
</protein>
<reference evidence="1" key="1">
    <citation type="submission" date="2018-05" db="EMBL/GenBank/DDBJ databases">
        <authorList>
            <person name="Lanie J.A."/>
            <person name="Ng W.-L."/>
            <person name="Kazmierczak K.M."/>
            <person name="Andrzejewski T.M."/>
            <person name="Davidsen T.M."/>
            <person name="Wayne K.J."/>
            <person name="Tettelin H."/>
            <person name="Glass J.I."/>
            <person name="Rusch D."/>
            <person name="Podicherti R."/>
            <person name="Tsui H.-C.T."/>
            <person name="Winkler M.E."/>
        </authorList>
    </citation>
    <scope>NUCLEOTIDE SEQUENCE</scope>
</reference>